<dbReference type="InterPro" id="IPR031807">
    <property type="entry name" value="HicB-like"/>
</dbReference>
<dbReference type="Pfam" id="PF15919">
    <property type="entry name" value="HicB_lk_antitox"/>
    <property type="match status" value="1"/>
</dbReference>
<proteinExistence type="predicted"/>
<name>A0AAF0D270_ODILC</name>
<dbReference type="SUPFAM" id="SSF143100">
    <property type="entry name" value="TTHA1013/TTHA0281-like"/>
    <property type="match status" value="1"/>
</dbReference>
<dbReference type="PANTHER" id="PTHR34504">
    <property type="entry name" value="ANTITOXIN HICB"/>
    <property type="match status" value="1"/>
</dbReference>
<sequence>MERDYTVIIEEDEDGFYVASVPELPGCHTQAKTIDDLINRIKEAIEVYLEVEREADIPKLNFIGIQRVRVEVS</sequence>
<dbReference type="KEGG" id="oyw:OdinLCB4_007300"/>
<dbReference type="PANTHER" id="PTHR34504:SF2">
    <property type="entry name" value="UPF0150 PROTEIN SSL0259"/>
    <property type="match status" value="1"/>
</dbReference>
<evidence type="ECO:0000259" key="1">
    <source>
        <dbReference type="Pfam" id="PF15919"/>
    </source>
</evidence>
<protein>
    <submittedName>
        <fullName evidence="2">Type II toxin-antitoxin system HicB family antitoxin</fullName>
    </submittedName>
</protein>
<organism evidence="2 3">
    <name type="scientific">Odinarchaeota yellowstonii (strain LCB_4)</name>
    <dbReference type="NCBI Taxonomy" id="1841599"/>
    <lineage>
        <taxon>Archaea</taxon>
        <taxon>Promethearchaeati</taxon>
        <taxon>Candidatus Odinarchaeota</taxon>
        <taxon>Candidatus Odinarchaeia</taxon>
        <taxon>Candidatus Odinarchaeales</taxon>
        <taxon>Candidatus Odinarchaeaceae</taxon>
        <taxon>Candidatus Odinarchaeum</taxon>
    </lineage>
</organism>
<dbReference type="EMBL" id="CP091871">
    <property type="protein sequence ID" value="WEU40264.1"/>
    <property type="molecule type" value="Genomic_DNA"/>
</dbReference>
<dbReference type="InterPro" id="IPR035069">
    <property type="entry name" value="TTHA1013/TTHA0281-like"/>
</dbReference>
<dbReference type="Gene3D" id="3.30.160.250">
    <property type="match status" value="1"/>
</dbReference>
<accession>A0AAF0D270</accession>
<reference evidence="2" key="2">
    <citation type="journal article" date="2022" name="Nat. Microbiol.">
        <title>A closed Candidatus Odinarchaeum chromosome exposes Asgard archaeal viruses.</title>
        <authorList>
            <person name="Tamarit D."/>
            <person name="Caceres E.F."/>
            <person name="Krupovic M."/>
            <person name="Nijland R."/>
            <person name="Eme L."/>
            <person name="Robinson N.P."/>
            <person name="Ettema T.J.G."/>
        </authorList>
    </citation>
    <scope>NUCLEOTIDE SEQUENCE</scope>
    <source>
        <strain evidence="2">LCB_4</strain>
    </source>
</reference>
<feature type="domain" description="HicB-like antitoxin of toxin-antitoxin system" evidence="1">
    <location>
        <begin position="5"/>
        <end position="63"/>
    </location>
</feature>
<dbReference type="AlphaFoldDB" id="A0AAF0D270"/>
<evidence type="ECO:0000313" key="2">
    <source>
        <dbReference type="EMBL" id="WEU40264.1"/>
    </source>
</evidence>
<evidence type="ECO:0000313" key="3">
    <source>
        <dbReference type="Proteomes" id="UP000186851"/>
    </source>
</evidence>
<dbReference type="Proteomes" id="UP000186851">
    <property type="component" value="Chromosome"/>
</dbReference>
<reference evidence="2" key="1">
    <citation type="journal article" date="2017" name="Nature">
        <title>Asgard archaea illuminate the origin of eukaryotic cellular complexity.</title>
        <authorList>
            <person name="Zaremba-Niedzwiedzka K."/>
            <person name="Caceres E.F."/>
            <person name="Saw J.H."/>
            <person name="Backstrom D."/>
            <person name="Juzokaite L."/>
            <person name="Vancaester E."/>
            <person name="Seitz K.W."/>
            <person name="Anantharaman K."/>
            <person name="Starnawski P."/>
            <person name="Kjeldsen K.U."/>
            <person name="Scott M.B."/>
            <person name="Nunoura T."/>
            <person name="Banfield J.F."/>
            <person name="Schramm A."/>
            <person name="Baker B.J."/>
            <person name="Spang A."/>
            <person name="Ettema T.J.G."/>
        </authorList>
    </citation>
    <scope>NUCLEOTIDE SEQUENCE</scope>
    <source>
        <strain evidence="2">LCB_4</strain>
    </source>
</reference>
<dbReference type="InterPro" id="IPR051404">
    <property type="entry name" value="TA_system_antitoxin"/>
</dbReference>
<gene>
    <name evidence="2" type="ORF">OdinLCB4_007300</name>
</gene>